<protein>
    <submittedName>
        <fullName evidence="1">LysR family transcriptional regulator</fullName>
    </submittedName>
</protein>
<proteinExistence type="predicted"/>
<dbReference type="EMBL" id="PEDL01000012">
    <property type="protein sequence ID" value="PHV70266.1"/>
    <property type="molecule type" value="Genomic_DNA"/>
</dbReference>
<accession>A0AC61DC69</accession>
<reference evidence="1" key="1">
    <citation type="submission" date="2017-10" db="EMBL/GenBank/DDBJ databases">
        <title>Genome sequence of cellulolytic Lachnospiraceae bacterium XHS1971 isolated from hotspring sediment.</title>
        <authorList>
            <person name="Vasudevan G."/>
            <person name="Joshi A.J."/>
            <person name="Hivarkar S."/>
            <person name="Lanjekar V.B."/>
            <person name="Dhakephalkar P.K."/>
            <person name="Dagar S."/>
        </authorList>
    </citation>
    <scope>NUCLEOTIDE SEQUENCE</scope>
    <source>
        <strain evidence="1">XHS1971</strain>
    </source>
</reference>
<comment type="caution">
    <text evidence="1">The sequence shown here is derived from an EMBL/GenBank/DDBJ whole genome shotgun (WGS) entry which is preliminary data.</text>
</comment>
<gene>
    <name evidence="1" type="ORF">CS063_11395</name>
</gene>
<sequence length="309" mass="34763">MSQLHLYEIFYSVAEYKSFSKAADALYLSQPAISKAMKNLENTLDIKLFHRQSKGISLTPEGSVFYSHLQKAFEAIKAGETQLHKLKHLEDGHLKLGVSQTLGTHFLLPHLKDFIKKYPHIQLQLVNDLTHNTLSLVNKGDIDLAIVSSSTLHEQLHFISIEEIEDIFVCSPTYYQTIQNFSLLELCQNATFLFLSNESVTRLYIEKLLAEQGLHIIPDVIAGDMNFLIECAKLGLGITSVVKSFVEKDLEEGSLVEVNLSLTSYSRSIGMVYPKNTPLSLVAQTFINFILEKTASYKSSTLNTKRDSD</sequence>
<evidence type="ECO:0000313" key="1">
    <source>
        <dbReference type="EMBL" id="PHV70266.1"/>
    </source>
</evidence>
<keyword evidence="2" id="KW-1185">Reference proteome</keyword>
<dbReference type="Proteomes" id="UP000224460">
    <property type="component" value="Unassembled WGS sequence"/>
</dbReference>
<evidence type="ECO:0000313" key="2">
    <source>
        <dbReference type="Proteomes" id="UP000224460"/>
    </source>
</evidence>
<organism evidence="1 2">
    <name type="scientific">Sporanaerobium hydrogeniformans</name>
    <dbReference type="NCBI Taxonomy" id="3072179"/>
    <lineage>
        <taxon>Bacteria</taxon>
        <taxon>Bacillati</taxon>
        <taxon>Bacillota</taxon>
        <taxon>Clostridia</taxon>
        <taxon>Lachnospirales</taxon>
        <taxon>Lachnospiraceae</taxon>
        <taxon>Sporanaerobium</taxon>
    </lineage>
</organism>
<name>A0AC61DC69_9FIRM</name>